<dbReference type="STRING" id="2903.R1C7L7"/>
<dbReference type="Proteomes" id="UP000013827">
    <property type="component" value="Unassembled WGS sequence"/>
</dbReference>
<dbReference type="CDD" id="cd16495">
    <property type="entry name" value="RING_CH-C4HC3_MARCH"/>
    <property type="match status" value="1"/>
</dbReference>
<evidence type="ECO:0000256" key="2">
    <source>
        <dbReference type="ARBA" id="ARBA00022771"/>
    </source>
</evidence>
<dbReference type="GeneID" id="17264180"/>
<dbReference type="KEGG" id="ehx:EMIHUDRAFT_243622"/>
<dbReference type="GO" id="GO:0008270">
    <property type="term" value="F:zinc ion binding"/>
    <property type="evidence" value="ECO:0007669"/>
    <property type="project" value="UniProtKB-KW"/>
</dbReference>
<dbReference type="InterPro" id="IPR001841">
    <property type="entry name" value="Znf_RING"/>
</dbReference>
<dbReference type="EnsemblProtists" id="EOD18633">
    <property type="protein sequence ID" value="EOD18633"/>
    <property type="gene ID" value="EMIHUDRAFT_243622"/>
</dbReference>
<name>A0A0D3J548_EMIH1</name>
<dbReference type="PROSITE" id="PS50089">
    <property type="entry name" value="ZF_RING_2"/>
    <property type="match status" value="1"/>
</dbReference>
<keyword evidence="8" id="KW-1185">Reference proteome</keyword>
<dbReference type="PANTHER" id="PTHR46210:SF1">
    <property type="entry name" value="FHA DOMAIN-CONTAINING PROTEIN"/>
    <property type="match status" value="1"/>
</dbReference>
<reference evidence="7" key="2">
    <citation type="submission" date="2024-10" db="UniProtKB">
        <authorList>
            <consortium name="EnsemblProtists"/>
        </authorList>
    </citation>
    <scope>IDENTIFICATION</scope>
</reference>
<dbReference type="RefSeq" id="XP_005771062.1">
    <property type="nucleotide sequence ID" value="XM_005771005.1"/>
</dbReference>
<keyword evidence="2 4" id="KW-0863">Zinc-finger</keyword>
<dbReference type="Pfam" id="PF12906">
    <property type="entry name" value="RINGv"/>
    <property type="match status" value="1"/>
</dbReference>
<reference evidence="8" key="1">
    <citation type="journal article" date="2013" name="Nature">
        <title>Pan genome of the phytoplankton Emiliania underpins its global distribution.</title>
        <authorList>
            <person name="Read B.A."/>
            <person name="Kegel J."/>
            <person name="Klute M.J."/>
            <person name="Kuo A."/>
            <person name="Lefebvre S.C."/>
            <person name="Maumus F."/>
            <person name="Mayer C."/>
            <person name="Miller J."/>
            <person name="Monier A."/>
            <person name="Salamov A."/>
            <person name="Young J."/>
            <person name="Aguilar M."/>
            <person name="Claverie J.M."/>
            <person name="Frickenhaus S."/>
            <person name="Gonzalez K."/>
            <person name="Herman E.K."/>
            <person name="Lin Y.C."/>
            <person name="Napier J."/>
            <person name="Ogata H."/>
            <person name="Sarno A.F."/>
            <person name="Shmutz J."/>
            <person name="Schroeder D."/>
            <person name="de Vargas C."/>
            <person name="Verret F."/>
            <person name="von Dassow P."/>
            <person name="Valentin K."/>
            <person name="Van de Peer Y."/>
            <person name="Wheeler G."/>
            <person name="Dacks J.B."/>
            <person name="Delwiche C.F."/>
            <person name="Dyhrman S.T."/>
            <person name="Glockner G."/>
            <person name="John U."/>
            <person name="Richards T."/>
            <person name="Worden A.Z."/>
            <person name="Zhang X."/>
            <person name="Grigoriev I.V."/>
            <person name="Allen A.E."/>
            <person name="Bidle K."/>
            <person name="Borodovsky M."/>
            <person name="Bowler C."/>
            <person name="Brownlee C."/>
            <person name="Cock J.M."/>
            <person name="Elias M."/>
            <person name="Gladyshev V.N."/>
            <person name="Groth M."/>
            <person name="Guda C."/>
            <person name="Hadaegh A."/>
            <person name="Iglesias-Rodriguez M.D."/>
            <person name="Jenkins J."/>
            <person name="Jones B.M."/>
            <person name="Lawson T."/>
            <person name="Leese F."/>
            <person name="Lindquist E."/>
            <person name="Lobanov A."/>
            <person name="Lomsadze A."/>
            <person name="Malik S.B."/>
            <person name="Marsh M.E."/>
            <person name="Mackinder L."/>
            <person name="Mock T."/>
            <person name="Mueller-Roeber B."/>
            <person name="Pagarete A."/>
            <person name="Parker M."/>
            <person name="Probert I."/>
            <person name="Quesneville H."/>
            <person name="Raines C."/>
            <person name="Rensing S.A."/>
            <person name="Riano-Pachon D.M."/>
            <person name="Richier S."/>
            <person name="Rokitta S."/>
            <person name="Shiraiwa Y."/>
            <person name="Soanes D.M."/>
            <person name="van der Giezen M."/>
            <person name="Wahlund T.M."/>
            <person name="Williams B."/>
            <person name="Wilson W."/>
            <person name="Wolfe G."/>
            <person name="Wurch L.L."/>
        </authorList>
    </citation>
    <scope>NUCLEOTIDE SEQUENCE</scope>
</reference>
<dbReference type="SMART" id="SM00744">
    <property type="entry name" value="RINGv"/>
    <property type="match status" value="1"/>
</dbReference>
<dbReference type="HOGENOM" id="CLU_861750_0_0_1"/>
<evidence type="ECO:0000313" key="7">
    <source>
        <dbReference type="EnsemblProtists" id="EOD18633"/>
    </source>
</evidence>
<evidence type="ECO:0000256" key="4">
    <source>
        <dbReference type="PROSITE-ProRule" id="PRU00175"/>
    </source>
</evidence>
<proteinExistence type="predicted"/>
<dbReference type="Gene3D" id="3.30.40.10">
    <property type="entry name" value="Zinc/RING finger domain, C3HC4 (zinc finger)"/>
    <property type="match status" value="1"/>
</dbReference>
<feature type="domain" description="RING-type" evidence="5">
    <location>
        <begin position="156"/>
        <end position="207"/>
    </location>
</feature>
<dbReference type="PaxDb" id="2903-EOD18633"/>
<evidence type="ECO:0000259" key="5">
    <source>
        <dbReference type="PROSITE" id="PS50089"/>
    </source>
</evidence>
<feature type="domain" description="RING-CH-type" evidence="6">
    <location>
        <begin position="148"/>
        <end position="213"/>
    </location>
</feature>
<evidence type="ECO:0000256" key="3">
    <source>
        <dbReference type="ARBA" id="ARBA00022833"/>
    </source>
</evidence>
<dbReference type="PROSITE" id="PS51292">
    <property type="entry name" value="ZF_RING_CH"/>
    <property type="match status" value="1"/>
</dbReference>
<evidence type="ECO:0000313" key="8">
    <source>
        <dbReference type="Proteomes" id="UP000013827"/>
    </source>
</evidence>
<dbReference type="InterPro" id="IPR008984">
    <property type="entry name" value="SMAD_FHA_dom_sf"/>
</dbReference>
<evidence type="ECO:0000256" key="1">
    <source>
        <dbReference type="ARBA" id="ARBA00022723"/>
    </source>
</evidence>
<dbReference type="SUPFAM" id="SSF57850">
    <property type="entry name" value="RING/U-box"/>
    <property type="match status" value="1"/>
</dbReference>
<dbReference type="eggNOG" id="ENOG502SC17">
    <property type="taxonomic scope" value="Eukaryota"/>
</dbReference>
<dbReference type="PANTHER" id="PTHR46210">
    <property type="entry name" value="FHA DOMAIN-CONTAINING PROTEIN"/>
    <property type="match status" value="1"/>
</dbReference>
<evidence type="ECO:0008006" key="9">
    <source>
        <dbReference type="Google" id="ProtNLM"/>
    </source>
</evidence>
<sequence length="323" mass="36591">MGSSSKSRGWVNVSVQTYQSQRNSSSRILQQDYTLSGRRAFIRFDREDNVFWFSPVMDENRVASSTPGFPCSRGDVFLKVGMRGARLIPWRLQEGDIFRLGQAYVLVSKIRLEDDAATQMQLVQDAALPECVIDEDERDTDVEEEEGDGDLQRPQCYICYESGCHGNPLLNLCQCTGTVKYVHLQCLQRWMQPEGSSAVNTHCPICKAKYPESAQAMMIHSPAIMLESWSNHRTLKLRHWISFNRHSTASLGRFSEHNDVSIPDHSNGQFWLHDRESSNGTFIRLRAPLKLAFGDGAPEWQVRVGGRYVRWGDAAAQAQLESG</sequence>
<organism evidence="7 8">
    <name type="scientific">Emiliania huxleyi (strain CCMP1516)</name>
    <dbReference type="NCBI Taxonomy" id="280463"/>
    <lineage>
        <taxon>Eukaryota</taxon>
        <taxon>Haptista</taxon>
        <taxon>Haptophyta</taxon>
        <taxon>Prymnesiophyceae</taxon>
        <taxon>Isochrysidales</taxon>
        <taxon>Noelaerhabdaceae</taxon>
        <taxon>Emiliania</taxon>
    </lineage>
</organism>
<dbReference type="SUPFAM" id="SSF49879">
    <property type="entry name" value="SMAD/FHA domain"/>
    <property type="match status" value="1"/>
</dbReference>
<accession>A0A0D3J548</accession>
<keyword evidence="3" id="KW-0862">Zinc</keyword>
<protein>
    <recommendedName>
        <fullName evidence="9">RING-CH-type domain-containing protein</fullName>
    </recommendedName>
</protein>
<evidence type="ECO:0000259" key="6">
    <source>
        <dbReference type="PROSITE" id="PS51292"/>
    </source>
</evidence>
<keyword evidence="1" id="KW-0479">Metal-binding</keyword>
<dbReference type="InterPro" id="IPR011016">
    <property type="entry name" value="Znf_RING-CH"/>
</dbReference>
<dbReference type="AlphaFoldDB" id="A0A0D3J548"/>
<dbReference type="InterPro" id="IPR013083">
    <property type="entry name" value="Znf_RING/FYVE/PHD"/>
</dbReference>
<dbReference type="CDD" id="cd00060">
    <property type="entry name" value="FHA"/>
    <property type="match status" value="1"/>
</dbReference>